<comment type="caution">
    <text evidence="1">The sequence shown here is derived from an EMBL/GenBank/DDBJ whole genome shotgun (WGS) entry which is preliminary data.</text>
</comment>
<protein>
    <submittedName>
        <fullName evidence="1">Uncharacterized protein</fullName>
    </submittedName>
</protein>
<evidence type="ECO:0000313" key="2">
    <source>
        <dbReference type="Proteomes" id="UP000801492"/>
    </source>
</evidence>
<dbReference type="EMBL" id="VTPC01004869">
    <property type="protein sequence ID" value="KAF2896656.1"/>
    <property type="molecule type" value="Genomic_DNA"/>
</dbReference>
<proteinExistence type="predicted"/>
<dbReference type="AlphaFoldDB" id="A0A8K0GEZ3"/>
<feature type="non-terminal residue" evidence="1">
    <location>
        <position position="143"/>
    </location>
</feature>
<gene>
    <name evidence="1" type="ORF">ILUMI_09520</name>
</gene>
<keyword evidence="2" id="KW-1185">Reference proteome</keyword>
<reference evidence="1" key="1">
    <citation type="submission" date="2019-08" db="EMBL/GenBank/DDBJ databases">
        <title>The genome of the North American firefly Photinus pyralis.</title>
        <authorList>
            <consortium name="Photinus pyralis genome working group"/>
            <person name="Fallon T.R."/>
            <person name="Sander Lower S.E."/>
            <person name="Weng J.-K."/>
        </authorList>
    </citation>
    <scope>NUCLEOTIDE SEQUENCE</scope>
    <source>
        <strain evidence="1">TRF0915ILg1</strain>
        <tissue evidence="1">Whole body</tissue>
    </source>
</reference>
<evidence type="ECO:0000313" key="1">
    <source>
        <dbReference type="EMBL" id="KAF2896656.1"/>
    </source>
</evidence>
<name>A0A8K0GEZ3_IGNLU</name>
<organism evidence="1 2">
    <name type="scientific">Ignelater luminosus</name>
    <name type="common">Cucubano</name>
    <name type="synonym">Pyrophorus luminosus</name>
    <dbReference type="NCBI Taxonomy" id="2038154"/>
    <lineage>
        <taxon>Eukaryota</taxon>
        <taxon>Metazoa</taxon>
        <taxon>Ecdysozoa</taxon>
        <taxon>Arthropoda</taxon>
        <taxon>Hexapoda</taxon>
        <taxon>Insecta</taxon>
        <taxon>Pterygota</taxon>
        <taxon>Neoptera</taxon>
        <taxon>Endopterygota</taxon>
        <taxon>Coleoptera</taxon>
        <taxon>Polyphaga</taxon>
        <taxon>Elateriformia</taxon>
        <taxon>Elateroidea</taxon>
        <taxon>Elateridae</taxon>
        <taxon>Agrypninae</taxon>
        <taxon>Pyrophorini</taxon>
        <taxon>Ignelater</taxon>
    </lineage>
</organism>
<dbReference type="OrthoDB" id="8058698at2759"/>
<sequence length="143" mass="15561">NCSKTVDVPTTSLPRKRLQHIGKADERSNKARLIKIQATTSSALPSFASSIDSGSGEGYLCPEKHDEFQQGKKVRIDVQRESSEGQILLCGIYFDGCKDKTLVKVKEGQGGARKTIAKEYVVLVSELGSMYLDHVSPISSTSV</sequence>
<dbReference type="Proteomes" id="UP000801492">
    <property type="component" value="Unassembled WGS sequence"/>
</dbReference>
<accession>A0A8K0GEZ3</accession>